<dbReference type="Proteomes" id="UP000663877">
    <property type="component" value="Unassembled WGS sequence"/>
</dbReference>
<dbReference type="InterPro" id="IPR003892">
    <property type="entry name" value="CUE"/>
</dbReference>
<proteinExistence type="predicted"/>
<evidence type="ECO:0000313" key="3">
    <source>
        <dbReference type="EMBL" id="CAF0739488.1"/>
    </source>
</evidence>
<feature type="region of interest" description="Disordered" evidence="1">
    <location>
        <begin position="1"/>
        <end position="88"/>
    </location>
</feature>
<dbReference type="AlphaFoldDB" id="A0A813NKE7"/>
<dbReference type="EMBL" id="CAJOAY010000051">
    <property type="protein sequence ID" value="CAF3509778.1"/>
    <property type="molecule type" value="Genomic_DNA"/>
</dbReference>
<name>A0A813NKE7_9BILA</name>
<feature type="compositionally biased region" description="Pro residues" evidence="1">
    <location>
        <begin position="7"/>
        <end position="19"/>
    </location>
</feature>
<evidence type="ECO:0000259" key="2">
    <source>
        <dbReference type="PROSITE" id="PS51140"/>
    </source>
</evidence>
<feature type="region of interest" description="Disordered" evidence="1">
    <location>
        <begin position="154"/>
        <end position="182"/>
    </location>
</feature>
<dbReference type="CDD" id="cd14279">
    <property type="entry name" value="CUE"/>
    <property type="match status" value="1"/>
</dbReference>
<dbReference type="Pfam" id="PF02845">
    <property type="entry name" value="CUE"/>
    <property type="match status" value="1"/>
</dbReference>
<dbReference type="InterPro" id="IPR009060">
    <property type="entry name" value="UBA-like_sf"/>
</dbReference>
<protein>
    <recommendedName>
        <fullName evidence="2">CUE domain-containing protein</fullName>
    </recommendedName>
</protein>
<dbReference type="PROSITE" id="PS51140">
    <property type="entry name" value="CUE"/>
    <property type="match status" value="1"/>
</dbReference>
<dbReference type="GO" id="GO:0043130">
    <property type="term" value="F:ubiquitin binding"/>
    <property type="evidence" value="ECO:0007669"/>
    <property type="project" value="InterPro"/>
</dbReference>
<organism evidence="3 6">
    <name type="scientific">Adineta steineri</name>
    <dbReference type="NCBI Taxonomy" id="433720"/>
    <lineage>
        <taxon>Eukaryota</taxon>
        <taxon>Metazoa</taxon>
        <taxon>Spiralia</taxon>
        <taxon>Gnathifera</taxon>
        <taxon>Rotifera</taxon>
        <taxon>Eurotatoria</taxon>
        <taxon>Bdelloidea</taxon>
        <taxon>Adinetida</taxon>
        <taxon>Adinetidae</taxon>
        <taxon>Adineta</taxon>
    </lineage>
</organism>
<sequence length="261" mass="30335">MSRVYRVPPPSTARRPPAPRATGVSQRPTVPTTTTTSRGMNRGARAPVRGRTMHTQPVRPEVNHNNAHNQDDRTNLPERTTHVGDGYHMFTPSTIKREQMRRQAENEQRQYEAHIERKRMHGIHEVHRLGGGGLTEDEVRQQQAEKYRREKFARLEKSHQDQNTQLRSTDDDGATGWTDQTREADRRETMDRFLNRFTQQYDNMNISSDNNENRSTNNNVTNSENLAILHEMLPHIDDETLQYHLEIYNGNIDAIVHELLN</sequence>
<accession>A0A813NKE7</accession>
<gene>
    <name evidence="4" type="ORF">BJG266_LOCUS6567</name>
    <name evidence="5" type="ORF">OKA104_LOCUS1979</name>
    <name evidence="3" type="ORF">VCS650_LOCUS552</name>
</gene>
<evidence type="ECO:0000256" key="1">
    <source>
        <dbReference type="SAM" id="MobiDB-lite"/>
    </source>
</evidence>
<reference evidence="3" key="1">
    <citation type="submission" date="2021-02" db="EMBL/GenBank/DDBJ databases">
        <authorList>
            <person name="Nowell W R."/>
        </authorList>
    </citation>
    <scope>NUCLEOTIDE SEQUENCE</scope>
</reference>
<dbReference type="SUPFAM" id="SSF46934">
    <property type="entry name" value="UBA-like"/>
    <property type="match status" value="1"/>
</dbReference>
<evidence type="ECO:0000313" key="4">
    <source>
        <dbReference type="EMBL" id="CAF0826818.1"/>
    </source>
</evidence>
<dbReference type="EMBL" id="CAJNON010000003">
    <property type="protein sequence ID" value="CAF0739488.1"/>
    <property type="molecule type" value="Genomic_DNA"/>
</dbReference>
<evidence type="ECO:0000313" key="5">
    <source>
        <dbReference type="EMBL" id="CAF3509778.1"/>
    </source>
</evidence>
<dbReference type="OrthoDB" id="10053624at2759"/>
<dbReference type="PANTHER" id="PTHR22529:SF1">
    <property type="entry name" value="EPITHELIAL-STROMAL INTERACTION PROTEIN 1"/>
    <property type="match status" value="1"/>
</dbReference>
<dbReference type="PANTHER" id="PTHR22529">
    <property type="entry name" value="EPITHELIAL-STROMAL INTERACTION PROTEIN 1"/>
    <property type="match status" value="1"/>
</dbReference>
<comment type="caution">
    <text evidence="3">The sequence shown here is derived from an EMBL/GenBank/DDBJ whole genome shotgun (WGS) entry which is preliminary data.</text>
</comment>
<evidence type="ECO:0000313" key="6">
    <source>
        <dbReference type="Proteomes" id="UP000663891"/>
    </source>
</evidence>
<dbReference type="EMBL" id="CAJNOI010000019">
    <property type="protein sequence ID" value="CAF0826818.1"/>
    <property type="molecule type" value="Genomic_DNA"/>
</dbReference>
<feature type="compositionally biased region" description="Basic and acidic residues" evidence="1">
    <location>
        <begin position="69"/>
        <end position="82"/>
    </location>
</feature>
<dbReference type="Proteomes" id="UP000663881">
    <property type="component" value="Unassembled WGS sequence"/>
</dbReference>
<dbReference type="InterPro" id="IPR026185">
    <property type="entry name" value="EPSTI1"/>
</dbReference>
<feature type="domain" description="CUE" evidence="2">
    <location>
        <begin position="221"/>
        <end position="261"/>
    </location>
</feature>
<dbReference type="Gene3D" id="1.10.8.10">
    <property type="entry name" value="DNA helicase RuvA subunit, C-terminal domain"/>
    <property type="match status" value="1"/>
</dbReference>
<dbReference type="Proteomes" id="UP000663891">
    <property type="component" value="Unassembled WGS sequence"/>
</dbReference>